<dbReference type="FunFam" id="1.10.10.750:FF:000005">
    <property type="entry name" value="TBC1 domain family member 14"/>
    <property type="match status" value="1"/>
</dbReference>
<evidence type="ECO:0000256" key="1">
    <source>
        <dbReference type="SAM" id="Coils"/>
    </source>
</evidence>
<dbReference type="Gene3D" id="1.10.10.750">
    <property type="entry name" value="Ypt/Rab-GAP domain of gyp1p, domain 1"/>
    <property type="match status" value="1"/>
</dbReference>
<feature type="compositionally biased region" description="Basic and acidic residues" evidence="2">
    <location>
        <begin position="52"/>
        <end position="65"/>
    </location>
</feature>
<feature type="region of interest" description="Disordered" evidence="2">
    <location>
        <begin position="167"/>
        <end position="215"/>
    </location>
</feature>
<dbReference type="Proteomes" id="UP001108240">
    <property type="component" value="Unplaced"/>
</dbReference>
<feature type="region of interest" description="Disordered" evidence="2">
    <location>
        <begin position="113"/>
        <end position="148"/>
    </location>
</feature>
<dbReference type="SMART" id="SM00164">
    <property type="entry name" value="TBC"/>
    <property type="match status" value="1"/>
</dbReference>
<dbReference type="SUPFAM" id="SSF47923">
    <property type="entry name" value="Ypt/Rab-GAP domain of gyp1p"/>
    <property type="match status" value="2"/>
</dbReference>
<proteinExistence type="predicted"/>
<feature type="compositionally biased region" description="Polar residues" evidence="2">
    <location>
        <begin position="203"/>
        <end position="213"/>
    </location>
</feature>
<dbReference type="GO" id="GO:0031267">
    <property type="term" value="F:small GTPase binding"/>
    <property type="evidence" value="ECO:0007669"/>
    <property type="project" value="TreeGrafter"/>
</dbReference>
<evidence type="ECO:0000259" key="3">
    <source>
        <dbReference type="PROSITE" id="PS50086"/>
    </source>
</evidence>
<dbReference type="GeneTree" id="ENSGT00940000156410"/>
<dbReference type="PROSITE" id="PS50086">
    <property type="entry name" value="TBC_RABGAP"/>
    <property type="match status" value="1"/>
</dbReference>
<feature type="domain" description="Rab-GAP TBC" evidence="3">
    <location>
        <begin position="391"/>
        <end position="598"/>
    </location>
</feature>
<organism evidence="4 5">
    <name type="scientific">Cyprinus carpio carpio</name>
    <dbReference type="NCBI Taxonomy" id="630221"/>
    <lineage>
        <taxon>Eukaryota</taxon>
        <taxon>Metazoa</taxon>
        <taxon>Chordata</taxon>
        <taxon>Craniata</taxon>
        <taxon>Vertebrata</taxon>
        <taxon>Euteleostomi</taxon>
        <taxon>Actinopterygii</taxon>
        <taxon>Neopterygii</taxon>
        <taxon>Teleostei</taxon>
        <taxon>Ostariophysi</taxon>
        <taxon>Cypriniformes</taxon>
        <taxon>Cyprinidae</taxon>
        <taxon>Cyprininae</taxon>
        <taxon>Cyprinus</taxon>
    </lineage>
</organism>
<dbReference type="PANTHER" id="PTHR47219:SF15">
    <property type="entry name" value="TBC1 DOMAIN FAMILY MEMBER 12 ISOFORM X1"/>
    <property type="match status" value="1"/>
</dbReference>
<dbReference type="GO" id="GO:0016192">
    <property type="term" value="P:vesicle-mediated transport"/>
    <property type="evidence" value="ECO:0007669"/>
    <property type="project" value="UniProtKB-ARBA"/>
</dbReference>
<feature type="compositionally biased region" description="Polar residues" evidence="2">
    <location>
        <begin position="30"/>
        <end position="51"/>
    </location>
</feature>
<dbReference type="FunFam" id="1.10.472.80:FF:000006">
    <property type="entry name" value="TBC1 domain family member 14"/>
    <property type="match status" value="1"/>
</dbReference>
<reference evidence="4" key="1">
    <citation type="submission" date="2025-08" db="UniProtKB">
        <authorList>
            <consortium name="Ensembl"/>
        </authorList>
    </citation>
    <scope>IDENTIFICATION</scope>
</reference>
<dbReference type="Pfam" id="PF00566">
    <property type="entry name" value="RabGAP-TBC"/>
    <property type="match status" value="1"/>
</dbReference>
<dbReference type="AlphaFoldDB" id="A0A8C1DX41"/>
<dbReference type="Gene3D" id="1.10.472.80">
    <property type="entry name" value="Ypt/Rab-GAP domain of gyp1p, domain 3"/>
    <property type="match status" value="1"/>
</dbReference>
<dbReference type="Ensembl" id="ENSCCRT00000074227.2">
    <property type="protein sequence ID" value="ENSCCRP00000068490.2"/>
    <property type="gene ID" value="ENSCCRG00000033725.2"/>
</dbReference>
<keyword evidence="5" id="KW-1185">Reference proteome</keyword>
<keyword evidence="1" id="KW-0175">Coiled coil</keyword>
<dbReference type="GO" id="GO:0005096">
    <property type="term" value="F:GTPase activator activity"/>
    <property type="evidence" value="ECO:0007669"/>
    <property type="project" value="TreeGrafter"/>
</dbReference>
<evidence type="ECO:0000313" key="4">
    <source>
        <dbReference type="Ensembl" id="ENSCCRP00000068490.2"/>
    </source>
</evidence>
<dbReference type="GO" id="GO:0031410">
    <property type="term" value="C:cytoplasmic vesicle"/>
    <property type="evidence" value="ECO:0007669"/>
    <property type="project" value="UniProtKB-ARBA"/>
</dbReference>
<dbReference type="PANTHER" id="PTHR47219">
    <property type="entry name" value="RAB GTPASE-ACTIVATING PROTEIN 1-LIKE"/>
    <property type="match status" value="1"/>
</dbReference>
<accession>A0A8C1DX41</accession>
<dbReference type="InterPro" id="IPR035969">
    <property type="entry name" value="Rab-GAP_TBC_sf"/>
</dbReference>
<feature type="coiled-coil region" evidence="1">
    <location>
        <begin position="318"/>
        <end position="360"/>
    </location>
</feature>
<dbReference type="GO" id="GO:0005773">
    <property type="term" value="C:vacuole"/>
    <property type="evidence" value="ECO:0007669"/>
    <property type="project" value="UniProtKB-ARBA"/>
</dbReference>
<evidence type="ECO:0000313" key="5">
    <source>
        <dbReference type="Proteomes" id="UP001108240"/>
    </source>
</evidence>
<dbReference type="FunFam" id="1.10.8.270:FF:000008">
    <property type="entry name" value="Putative TBC1 domain family member 14"/>
    <property type="match status" value="1"/>
</dbReference>
<reference evidence="4" key="2">
    <citation type="submission" date="2025-09" db="UniProtKB">
        <authorList>
            <consortium name="Ensembl"/>
        </authorList>
    </citation>
    <scope>IDENTIFICATION</scope>
</reference>
<evidence type="ECO:0000256" key="2">
    <source>
        <dbReference type="SAM" id="MobiDB-lite"/>
    </source>
</evidence>
<name>A0A8C1DX41_CYPCA</name>
<dbReference type="InterPro" id="IPR000195">
    <property type="entry name" value="Rab-GAP-TBC_dom"/>
</dbReference>
<feature type="region of interest" description="Disordered" evidence="2">
    <location>
        <begin position="1"/>
        <end position="95"/>
    </location>
</feature>
<feature type="compositionally biased region" description="Basic and acidic residues" evidence="2">
    <location>
        <begin position="11"/>
        <end position="29"/>
    </location>
</feature>
<dbReference type="InterPro" id="IPR050302">
    <property type="entry name" value="Rab_GAP_TBC_domain"/>
</dbReference>
<sequence>MVESSSSGGRGAEEGRPPPHIADVIDSKENTVQGMFSHTGTTQGEKGQLHSSQDHEVPESCDKVQHQTSNQPCGAKLPNGHAVKSSHPAGSYLNSEDNCVIANGELLADSRGGALDAVASAPPPQDASEDQTTSSEDPKDARNSVFNNTRSCSEGLSLRTFSSSTFLNTDSAPLSPDDDETFSSSDRPDDPSFTDVSLKPRNTYESSRRQSAPDNIPGVLSVAVADLTLSQRKHGISEIFSRNLFSRKQREAQSAPGWKLFGKVPLRESPPKDSKTIQQEYEAKVSKSGQRKNLEFEPLSTTALILEDRPANLPAKSEEEAQRHRQEYDEMVAEAKKRELKEAQKKKKQMKERFKQEESIANAMVVWNNEILPNWESMRGTRRVRDLWWQGLPPNVRGKVWSLAIGNEMNITSDLYEIFLSRAKERWKSFRETGSEMESDADSADRESSLDLIKLDISRTFPPLFIFQKGGPYHDLLHSVLGAYTCYRPDVGYVQGMSFIAAVLILNLEEAEAFIAFTNLLNKPCQMAFFRVDHELMLKYFAAFEVFFEENLPRLFNHFKSSNLTPDLYLIDWIFTLYTKSLPLDVACRVWDVFCRDGEEFLFRTGLGILRLYEEVLLQMDFIHIAQFLTRLPEDTPSERLFSCIANTQMISGNRKWTQVFNALLKDKEMEKSSSPTVKNS</sequence>
<dbReference type="Gene3D" id="1.10.8.270">
    <property type="entry name" value="putative rabgap domain of human tbc1 domain family member 14 like domains"/>
    <property type="match status" value="1"/>
</dbReference>
<protein>
    <submittedName>
        <fullName evidence="4">TBC1 domain family, member 12b</fullName>
    </submittedName>
</protein>